<keyword evidence="2" id="KW-1003">Cell membrane</keyword>
<comment type="subcellular location">
    <subcellularLocation>
        <location evidence="1">Cell membrane</location>
        <topology evidence="1">Multi-pass membrane protein</topology>
    </subcellularLocation>
</comment>
<evidence type="ECO:0000256" key="1">
    <source>
        <dbReference type="ARBA" id="ARBA00004651"/>
    </source>
</evidence>
<evidence type="ECO:0000256" key="3">
    <source>
        <dbReference type="ARBA" id="ARBA00022692"/>
    </source>
</evidence>
<feature type="transmembrane region" description="Helical" evidence="6">
    <location>
        <begin position="38"/>
        <end position="59"/>
    </location>
</feature>
<reference evidence="8 9" key="1">
    <citation type="journal article" date="2017" name="Int. J. Syst. Evol. Microbiol.">
        <title>Photobacterium alginatilyticum sp. nov., a marine bacterium isolated from bottom seawater.</title>
        <authorList>
            <person name="Wang X."/>
            <person name="Wang Y."/>
            <person name="Yang X."/>
            <person name="Sun H."/>
            <person name="Li B."/>
            <person name="Zhang X.H."/>
        </authorList>
    </citation>
    <scope>NUCLEOTIDE SEQUENCE [LARGE SCALE GENOMIC DNA]</scope>
    <source>
        <strain evidence="8 9">P03D4</strain>
    </source>
</reference>
<protein>
    <submittedName>
        <fullName evidence="8">DMT family transporter</fullName>
    </submittedName>
</protein>
<dbReference type="Proteomes" id="UP000738517">
    <property type="component" value="Unassembled WGS sequence"/>
</dbReference>
<keyword evidence="4 6" id="KW-1133">Transmembrane helix</keyword>
<feature type="transmembrane region" description="Helical" evidence="6">
    <location>
        <begin position="212"/>
        <end position="231"/>
    </location>
</feature>
<feature type="transmembrane region" description="Helical" evidence="6">
    <location>
        <begin position="180"/>
        <end position="200"/>
    </location>
</feature>
<evidence type="ECO:0000256" key="6">
    <source>
        <dbReference type="SAM" id="Phobius"/>
    </source>
</evidence>
<dbReference type="SUPFAM" id="SSF103481">
    <property type="entry name" value="Multidrug resistance efflux transporter EmrE"/>
    <property type="match status" value="2"/>
</dbReference>
<keyword evidence="3 6" id="KW-0812">Transmembrane</keyword>
<feature type="transmembrane region" description="Helical" evidence="6">
    <location>
        <begin position="154"/>
        <end position="173"/>
    </location>
</feature>
<feature type="transmembrane region" description="Helical" evidence="6">
    <location>
        <begin position="96"/>
        <end position="117"/>
    </location>
</feature>
<evidence type="ECO:0000256" key="2">
    <source>
        <dbReference type="ARBA" id="ARBA00022475"/>
    </source>
</evidence>
<proteinExistence type="predicted"/>
<dbReference type="EMBL" id="RSEJ01000001">
    <property type="protein sequence ID" value="NBI51211.1"/>
    <property type="molecule type" value="Genomic_DNA"/>
</dbReference>
<dbReference type="PANTHER" id="PTHR32322">
    <property type="entry name" value="INNER MEMBRANE TRANSPORTER"/>
    <property type="match status" value="1"/>
</dbReference>
<keyword evidence="5 6" id="KW-0472">Membrane</keyword>
<evidence type="ECO:0000256" key="5">
    <source>
        <dbReference type="ARBA" id="ARBA00023136"/>
    </source>
</evidence>
<feature type="transmembrane region" description="Helical" evidence="6">
    <location>
        <begin position="124"/>
        <end position="142"/>
    </location>
</feature>
<organism evidence="8 9">
    <name type="scientific">Photobacterium alginatilyticum</name>
    <dbReference type="NCBI Taxonomy" id="1775171"/>
    <lineage>
        <taxon>Bacteria</taxon>
        <taxon>Pseudomonadati</taxon>
        <taxon>Pseudomonadota</taxon>
        <taxon>Gammaproteobacteria</taxon>
        <taxon>Vibrionales</taxon>
        <taxon>Vibrionaceae</taxon>
        <taxon>Photobacterium</taxon>
    </lineage>
</organism>
<evidence type="ECO:0000313" key="9">
    <source>
        <dbReference type="Proteomes" id="UP000738517"/>
    </source>
</evidence>
<comment type="caution">
    <text evidence="8">The sequence shown here is derived from an EMBL/GenBank/DDBJ whole genome shotgun (WGS) entry which is preliminary data.</text>
</comment>
<feature type="transmembrane region" description="Helical" evidence="6">
    <location>
        <begin position="243"/>
        <end position="261"/>
    </location>
</feature>
<dbReference type="InterPro" id="IPR037185">
    <property type="entry name" value="EmrE-like"/>
</dbReference>
<feature type="transmembrane region" description="Helical" evidence="6">
    <location>
        <begin position="273"/>
        <end position="292"/>
    </location>
</feature>
<dbReference type="InterPro" id="IPR000620">
    <property type="entry name" value="EamA_dom"/>
</dbReference>
<dbReference type="Pfam" id="PF00892">
    <property type="entry name" value="EamA"/>
    <property type="match status" value="2"/>
</dbReference>
<evidence type="ECO:0000313" key="8">
    <source>
        <dbReference type="EMBL" id="NBI51211.1"/>
    </source>
</evidence>
<dbReference type="PANTHER" id="PTHR32322:SF18">
    <property type="entry name" value="S-ADENOSYLMETHIONINE_S-ADENOSYLHOMOCYSTEINE TRANSPORTER"/>
    <property type="match status" value="1"/>
</dbReference>
<accession>A0ABW9YBM7</accession>
<gene>
    <name evidence="8" type="ORF">EIZ48_01310</name>
</gene>
<keyword evidence="9" id="KW-1185">Reference proteome</keyword>
<name>A0ABW9YBM7_9GAMM</name>
<feature type="transmembrane region" description="Helical" evidence="6">
    <location>
        <begin position="71"/>
        <end position="90"/>
    </location>
</feature>
<feature type="domain" description="EamA" evidence="7">
    <location>
        <begin position="9"/>
        <end position="140"/>
    </location>
</feature>
<sequence>MCNLKSNSVGILVGILASLIWGSWPVFSKVAITHSLSPLDIASLRFTIAGIILFPVLLYHSIKLRMIFSKGVILAIGAGAPYVLLAMYGIKMSSSTHFGAIAPSTMLVFSTIGSIVFLKEALTLSRCIGVAAIVTGVVWIGLSNLQNISTDTIFGDMMFIGCGALWASFTLLSKYWQVDSWSATALVSVVSGIICAPFSIEVIKNNPVDLIVWHGVYQGVLVAILALYCYAKCVSILGAAKGALFSALVPPVSILLSLTFLDESITINEVMGSIVVGVGTLLALGIVKLNALRTSLEQ</sequence>
<evidence type="ECO:0000256" key="4">
    <source>
        <dbReference type="ARBA" id="ARBA00022989"/>
    </source>
</evidence>
<feature type="domain" description="EamA" evidence="7">
    <location>
        <begin position="154"/>
        <end position="283"/>
    </location>
</feature>
<dbReference type="InterPro" id="IPR050638">
    <property type="entry name" value="AA-Vitamin_Transporters"/>
</dbReference>
<evidence type="ECO:0000259" key="7">
    <source>
        <dbReference type="Pfam" id="PF00892"/>
    </source>
</evidence>